<dbReference type="EMBL" id="CP012117">
    <property type="protein sequence ID" value="ANP27020.1"/>
    <property type="molecule type" value="Genomic_DNA"/>
</dbReference>
<organism evidence="1 2">
    <name type="scientific">Dermabacter vaginalis</name>
    <dbReference type="NCBI Taxonomy" id="1630135"/>
    <lineage>
        <taxon>Bacteria</taxon>
        <taxon>Bacillati</taxon>
        <taxon>Actinomycetota</taxon>
        <taxon>Actinomycetes</taxon>
        <taxon>Micrococcales</taxon>
        <taxon>Dermabacteraceae</taxon>
        <taxon>Dermabacter</taxon>
    </lineage>
</organism>
<evidence type="ECO:0000313" key="2">
    <source>
        <dbReference type="Proteomes" id="UP000092596"/>
    </source>
</evidence>
<reference evidence="1 2" key="1">
    <citation type="submission" date="2015-06" db="EMBL/GenBank/DDBJ databases">
        <title>Investigation of pathophysiology for high-risk pregnancy and development of treatment modality based on it.</title>
        <authorList>
            <person name="Kim B.-C."/>
            <person name="Lim S."/>
        </authorList>
    </citation>
    <scope>NUCLEOTIDE SEQUENCE [LARGE SCALE GENOMIC DNA]</scope>
    <source>
        <strain evidence="1 2">AD1-86</strain>
    </source>
</reference>
<proteinExistence type="predicted"/>
<protein>
    <submittedName>
        <fullName evidence="1">Uncharacterized protein</fullName>
    </submittedName>
</protein>
<name>A0A1B0ZGF3_9MICO</name>
<dbReference type="AlphaFoldDB" id="A0A1B0ZGF3"/>
<sequence length="39" mass="4026">MKTKLWELCGEVKPATVLASAARGEAGDTLACTSTSTRA</sequence>
<evidence type="ECO:0000313" key="1">
    <source>
        <dbReference type="EMBL" id="ANP27020.1"/>
    </source>
</evidence>
<gene>
    <name evidence="1" type="ORF">DAD186_04650</name>
</gene>
<dbReference type="KEGG" id="dva:DAD186_04650"/>
<accession>A0A1B0ZGF3</accession>
<dbReference type="STRING" id="1630135.DAD186_04650"/>
<dbReference type="Proteomes" id="UP000092596">
    <property type="component" value="Chromosome"/>
</dbReference>